<keyword evidence="5" id="KW-0067">ATP-binding</keyword>
<keyword evidence="2" id="KW-0547">Nucleotide-binding</keyword>
<feature type="domain" description="Helicase C-terminal" evidence="9">
    <location>
        <begin position="364"/>
        <end position="539"/>
    </location>
</feature>
<dbReference type="Gene3D" id="1.20.120.1080">
    <property type="match status" value="1"/>
</dbReference>
<sequence>MKINGKFPAWKKKKRKNNDEKRVKNGTNIVSINGISRQNGGQDPNLAMLSVKKKKRLRKKKINGTAKIQMKEELMNSTVQMTNGVLTKKTNMEMKQIITASSPPKTKIQSMTPKSVNNNSTPISKKPNAAIPSKNAEPKAKNSPREDATYEKFIRPQLPIDVVEQQLMHELASQETLIVIGETGSGKSTQVPQLCVRAGIAEKGLIAVTEPRRVAAVSLASRVAVEMGTDLGGTVGYHVRFENVTSHRTKIEYMTDGIVLRKALVSPLLDKYSTVIIDEAHERSLHSDVLMCILRKCQAQRRSTDNPLRLIIMSATLQADKFQAYFDNAKVVLVSGRTFPIEIHHVNPKINKSFSATDYVYNTVICVKHVHLTEPKGHDILVFLTGSEEIEAVAHQLAELNGSLPREADFILPVPLYAALRPEKQREAFQKTPQGARKVIISTNIAETSVTIPGIRVVIDSGKVKTKRFEASNRIDVLKVHNVSKAQAKQRAGRAGRDAPGKCYRLYTREDFQKFDAENMPEILRCNLSATFLELMKLGMKNPHRLGWIDPPESQNIDAALLELTSLGAIRPINSDRSKFVLTEMGDVFCMYPLSPEHARKLKVFRILFQAQKEGCIMEAIKIVAAMQTDALFSGGSDSKSDAEVERVRRKFETREGDHITLLKIVLTTNDFFDQLNAKTEADARYNKSNKSLEREYNEAIRKFCNDNMINEQHLKTGSMIEDQLKQIAIEQNVKFSTCGADLSKIRKAIAVGLFLNSCEYDRQEDRYRLMINPAITVKIHPSSALSRSKPAYIVFSELMKTNDLYALQVTLIDADWVRPLITEHKKIRKNHLAETAQRIQQIAKVEPKTKKQKLIVTF</sequence>
<dbReference type="InterPro" id="IPR014001">
    <property type="entry name" value="Helicase_ATP-bd"/>
</dbReference>
<dbReference type="GO" id="GO:0005524">
    <property type="term" value="F:ATP binding"/>
    <property type="evidence" value="ECO:0007669"/>
    <property type="project" value="UniProtKB-KW"/>
</dbReference>
<dbReference type="PANTHER" id="PTHR18934">
    <property type="entry name" value="ATP-DEPENDENT RNA HELICASE"/>
    <property type="match status" value="1"/>
</dbReference>
<evidence type="ECO:0000313" key="11">
    <source>
        <dbReference type="Proteomes" id="UP000008549"/>
    </source>
</evidence>
<dbReference type="EMBL" id="HE600940">
    <property type="protein sequence ID" value="CAP31455.2"/>
    <property type="molecule type" value="Genomic_DNA"/>
</dbReference>
<dbReference type="FunFam" id="3.40.50.300:FF:002215">
    <property type="entry name" value="Unplaced genomic scaffold supercont1.5, whole genome shotgun sequence"/>
    <property type="match status" value="1"/>
</dbReference>
<evidence type="ECO:0000256" key="6">
    <source>
        <dbReference type="ARBA" id="ARBA00047984"/>
    </source>
</evidence>
<dbReference type="Pfam" id="PF00270">
    <property type="entry name" value="DEAD"/>
    <property type="match status" value="1"/>
</dbReference>
<dbReference type="WormBase" id="CBG12480">
    <property type="protein sequence ID" value="CBP38262"/>
    <property type="gene ID" value="WBGene00033425"/>
    <property type="gene designation" value="Cbr-let-355"/>
</dbReference>
<dbReference type="InterPro" id="IPR011709">
    <property type="entry name" value="DEAD-box_helicase_OB_fold"/>
</dbReference>
<dbReference type="Pfam" id="PF21010">
    <property type="entry name" value="HA2_C"/>
    <property type="match status" value="1"/>
</dbReference>
<reference evidence="10 11" key="2">
    <citation type="journal article" date="2011" name="PLoS Genet.">
        <title>Caenorhabditis briggsae recombinant inbred line genotypes reveal inter-strain incompatibility and the evolution of recombination.</title>
        <authorList>
            <person name="Ross J.A."/>
            <person name="Koboldt D.C."/>
            <person name="Staisch J.E."/>
            <person name="Chamberlin H.M."/>
            <person name="Gupta B.P."/>
            <person name="Miller R.D."/>
            <person name="Baird S.E."/>
            <person name="Haag E.S."/>
        </authorList>
    </citation>
    <scope>NUCLEOTIDE SEQUENCE [LARGE SCALE GENOMIC DNA]</scope>
    <source>
        <strain evidence="10 11">AF16</strain>
    </source>
</reference>
<gene>
    <name evidence="12" type="primary">let-355</name>
    <name evidence="10 12" type="ORF">CBG12480</name>
    <name evidence="10" type="ORF">CBG_12480</name>
</gene>
<name>A8XFV1_CAEBR</name>
<dbReference type="FunFam" id="3.40.50.300:FF:000145">
    <property type="entry name" value="probable ATP-dependent RNA helicase DHX40"/>
    <property type="match status" value="1"/>
</dbReference>
<reference evidence="10 11" key="1">
    <citation type="journal article" date="2003" name="PLoS Biol.">
        <title>The genome sequence of Caenorhabditis briggsae: a platform for comparative genomics.</title>
        <authorList>
            <person name="Stein L.D."/>
            <person name="Bao Z."/>
            <person name="Blasiar D."/>
            <person name="Blumenthal T."/>
            <person name="Brent M.R."/>
            <person name="Chen N."/>
            <person name="Chinwalla A."/>
            <person name="Clarke L."/>
            <person name="Clee C."/>
            <person name="Coghlan A."/>
            <person name="Coulson A."/>
            <person name="D'Eustachio P."/>
            <person name="Fitch D.H."/>
            <person name="Fulton L.A."/>
            <person name="Fulton R.E."/>
            <person name="Griffiths-Jones S."/>
            <person name="Harris T.W."/>
            <person name="Hillier L.W."/>
            <person name="Kamath R."/>
            <person name="Kuwabara P.E."/>
            <person name="Mardis E.R."/>
            <person name="Marra M.A."/>
            <person name="Miner T.L."/>
            <person name="Minx P."/>
            <person name="Mullikin J.C."/>
            <person name="Plumb R.W."/>
            <person name="Rogers J."/>
            <person name="Schein J.E."/>
            <person name="Sohrmann M."/>
            <person name="Spieth J."/>
            <person name="Stajich J.E."/>
            <person name="Wei C."/>
            <person name="Willey D."/>
            <person name="Wilson R.K."/>
            <person name="Durbin R."/>
            <person name="Waterston R.H."/>
        </authorList>
    </citation>
    <scope>NUCLEOTIDE SEQUENCE [LARGE SCALE GENOMIC DNA]</scope>
    <source>
        <strain evidence="10 11">AF16</strain>
    </source>
</reference>
<dbReference type="Gene3D" id="3.40.50.300">
    <property type="entry name" value="P-loop containing nucleotide triphosphate hydrolases"/>
    <property type="match status" value="2"/>
</dbReference>
<evidence type="ECO:0000313" key="12">
    <source>
        <dbReference type="WormBase" id="CBG12480"/>
    </source>
</evidence>
<keyword evidence="3" id="KW-0378">Hydrolase</keyword>
<dbReference type="InterPro" id="IPR007502">
    <property type="entry name" value="Helicase-assoc_dom"/>
</dbReference>
<dbReference type="InterPro" id="IPR027417">
    <property type="entry name" value="P-loop_NTPase"/>
</dbReference>
<dbReference type="OMA" id="MINEQHL"/>
<dbReference type="HOGENOM" id="CLU_001832_5_9_1"/>
<dbReference type="GO" id="GO:0003724">
    <property type="term" value="F:RNA helicase activity"/>
    <property type="evidence" value="ECO:0007669"/>
    <property type="project" value="UniProtKB-EC"/>
</dbReference>
<comment type="catalytic activity">
    <reaction evidence="6">
        <text>ATP + H2O = ADP + phosphate + H(+)</text>
        <dbReference type="Rhea" id="RHEA:13065"/>
        <dbReference type="ChEBI" id="CHEBI:15377"/>
        <dbReference type="ChEBI" id="CHEBI:15378"/>
        <dbReference type="ChEBI" id="CHEBI:30616"/>
        <dbReference type="ChEBI" id="CHEBI:43474"/>
        <dbReference type="ChEBI" id="CHEBI:456216"/>
        <dbReference type="EC" id="3.6.4.13"/>
    </reaction>
</comment>
<evidence type="ECO:0000259" key="8">
    <source>
        <dbReference type="PROSITE" id="PS51192"/>
    </source>
</evidence>
<dbReference type="Pfam" id="PF07717">
    <property type="entry name" value="OB_NTP_bind"/>
    <property type="match status" value="1"/>
</dbReference>
<evidence type="ECO:0000256" key="7">
    <source>
        <dbReference type="SAM" id="MobiDB-lite"/>
    </source>
</evidence>
<evidence type="ECO:0000256" key="1">
    <source>
        <dbReference type="ARBA" id="ARBA00012552"/>
    </source>
</evidence>
<dbReference type="InterPro" id="IPR001650">
    <property type="entry name" value="Helicase_C-like"/>
</dbReference>
<dbReference type="SMART" id="SM00490">
    <property type="entry name" value="HELICc"/>
    <property type="match status" value="1"/>
</dbReference>
<proteinExistence type="predicted"/>
<dbReference type="SMART" id="SM00487">
    <property type="entry name" value="DEXDc"/>
    <property type="match status" value="1"/>
</dbReference>
<dbReference type="STRING" id="6238.A8XFV1"/>
<feature type="compositionally biased region" description="Basic and acidic residues" evidence="7">
    <location>
        <begin position="136"/>
        <end position="147"/>
    </location>
</feature>
<organism evidence="10 11">
    <name type="scientific">Caenorhabditis briggsae</name>
    <dbReference type="NCBI Taxonomy" id="6238"/>
    <lineage>
        <taxon>Eukaryota</taxon>
        <taxon>Metazoa</taxon>
        <taxon>Ecdysozoa</taxon>
        <taxon>Nematoda</taxon>
        <taxon>Chromadorea</taxon>
        <taxon>Rhabditida</taxon>
        <taxon>Rhabditina</taxon>
        <taxon>Rhabditomorpha</taxon>
        <taxon>Rhabditoidea</taxon>
        <taxon>Rhabditidae</taxon>
        <taxon>Peloderinae</taxon>
        <taxon>Caenorhabditis</taxon>
    </lineage>
</organism>
<evidence type="ECO:0000313" key="10">
    <source>
        <dbReference type="EMBL" id="CAP31455.2"/>
    </source>
</evidence>
<dbReference type="Proteomes" id="UP000008549">
    <property type="component" value="Unassembled WGS sequence"/>
</dbReference>
<dbReference type="GO" id="GO:0045943">
    <property type="term" value="P:positive regulation of transcription by RNA polymerase I"/>
    <property type="evidence" value="ECO:0000318"/>
    <property type="project" value="GO_Central"/>
</dbReference>
<dbReference type="FunFam" id="1.20.120.1080:FF:000100">
    <property type="entry name" value="Protein CBG12480"/>
    <property type="match status" value="1"/>
</dbReference>
<feature type="compositionally biased region" description="Polar residues" evidence="7">
    <location>
        <begin position="100"/>
        <end position="123"/>
    </location>
</feature>
<dbReference type="SMART" id="SM00847">
    <property type="entry name" value="HA2"/>
    <property type="match status" value="1"/>
</dbReference>
<dbReference type="PROSITE" id="PS00690">
    <property type="entry name" value="DEAH_ATP_HELICASE"/>
    <property type="match status" value="1"/>
</dbReference>
<accession>A8XFV1</accession>
<dbReference type="CDD" id="cd18791">
    <property type="entry name" value="SF2_C_RHA"/>
    <property type="match status" value="1"/>
</dbReference>
<evidence type="ECO:0000256" key="4">
    <source>
        <dbReference type="ARBA" id="ARBA00022806"/>
    </source>
</evidence>
<dbReference type="PROSITE" id="PS51192">
    <property type="entry name" value="HELICASE_ATP_BIND_1"/>
    <property type="match status" value="1"/>
</dbReference>
<dbReference type="InParanoid" id="A8XFV1"/>
<dbReference type="GO" id="GO:0003725">
    <property type="term" value="F:double-stranded RNA binding"/>
    <property type="evidence" value="ECO:0000318"/>
    <property type="project" value="GO_Central"/>
</dbReference>
<feature type="domain" description="Helicase ATP-binding" evidence="8">
    <location>
        <begin position="168"/>
        <end position="335"/>
    </location>
</feature>
<dbReference type="PROSITE" id="PS51194">
    <property type="entry name" value="HELICASE_CTER"/>
    <property type="match status" value="1"/>
</dbReference>
<dbReference type="GO" id="GO:0004386">
    <property type="term" value="F:helicase activity"/>
    <property type="evidence" value="ECO:0000318"/>
    <property type="project" value="GO_Central"/>
</dbReference>
<dbReference type="AlphaFoldDB" id="A8XFV1"/>
<dbReference type="Pfam" id="PF00271">
    <property type="entry name" value="Helicase_C"/>
    <property type="match status" value="1"/>
</dbReference>
<dbReference type="PANTHER" id="PTHR18934:SF118">
    <property type="entry name" value="ATP-DEPENDENT RNA HELICASE DHX33"/>
    <property type="match status" value="1"/>
</dbReference>
<keyword evidence="4" id="KW-0347">Helicase</keyword>
<evidence type="ECO:0000256" key="2">
    <source>
        <dbReference type="ARBA" id="ARBA00022741"/>
    </source>
</evidence>
<evidence type="ECO:0000259" key="9">
    <source>
        <dbReference type="PROSITE" id="PS51194"/>
    </source>
</evidence>
<feature type="region of interest" description="Disordered" evidence="7">
    <location>
        <begin position="100"/>
        <end position="147"/>
    </location>
</feature>
<dbReference type="CDD" id="cd17917">
    <property type="entry name" value="DEXHc_RHA-like"/>
    <property type="match status" value="1"/>
</dbReference>
<keyword evidence="11" id="KW-1185">Reference proteome</keyword>
<dbReference type="GO" id="GO:0005730">
    <property type="term" value="C:nucleolus"/>
    <property type="evidence" value="ECO:0000318"/>
    <property type="project" value="GO_Central"/>
</dbReference>
<dbReference type="eggNOG" id="KOG0922">
    <property type="taxonomic scope" value="Eukaryota"/>
</dbReference>
<dbReference type="GO" id="GO:0016787">
    <property type="term" value="F:hydrolase activity"/>
    <property type="evidence" value="ECO:0007669"/>
    <property type="project" value="UniProtKB-KW"/>
</dbReference>
<protein>
    <recommendedName>
        <fullName evidence="1">RNA helicase</fullName>
        <ecNumber evidence="1">3.6.4.13</ecNumber>
    </recommendedName>
</protein>
<dbReference type="SUPFAM" id="SSF52540">
    <property type="entry name" value="P-loop containing nucleoside triphosphate hydrolases"/>
    <property type="match status" value="1"/>
</dbReference>
<dbReference type="EC" id="3.6.4.13" evidence="1"/>
<evidence type="ECO:0000256" key="3">
    <source>
        <dbReference type="ARBA" id="ARBA00022801"/>
    </source>
</evidence>
<evidence type="ECO:0000256" key="5">
    <source>
        <dbReference type="ARBA" id="ARBA00022840"/>
    </source>
</evidence>
<dbReference type="InterPro" id="IPR002464">
    <property type="entry name" value="DNA/RNA_helicase_DEAH_CS"/>
</dbReference>
<dbReference type="InterPro" id="IPR011545">
    <property type="entry name" value="DEAD/DEAH_box_helicase_dom"/>
</dbReference>